<sequence length="265" mass="27749">MRGFSEGGARQRNEPVELLGGQDAGRTGPTRTRTNGNRLFQTAMGTAPSRSTATVPKRNVNDAPVELLASEPKPSVHAPPAVAPPRPVAQEQPAASAAFGIKGAGNPQMKVVIEGLVQGTTAVDVEFAFKQHVNIIAAALVPSSSPSSVSAELTVENREVAQQMVEKFNGIIADGNPLKVWIVEPQAPAPLMSLKDRMRSGPGNAMEVDDGPTQPPSDLLPTGAVGLILVHPSRRSKLQGKPDNVGATRSLPEAKEVKEALGAVY</sequence>
<keyword evidence="2" id="KW-1185">Reference proteome</keyword>
<accession>A0ACC2V965</accession>
<proteinExistence type="predicted"/>
<dbReference type="EMBL" id="JASBWR010000098">
    <property type="protein sequence ID" value="KAJ9095827.1"/>
    <property type="molecule type" value="Genomic_DNA"/>
</dbReference>
<protein>
    <submittedName>
        <fullName evidence="1">Uncharacterized protein</fullName>
    </submittedName>
</protein>
<evidence type="ECO:0000313" key="2">
    <source>
        <dbReference type="Proteomes" id="UP001241377"/>
    </source>
</evidence>
<dbReference type="Proteomes" id="UP001241377">
    <property type="component" value="Unassembled WGS sequence"/>
</dbReference>
<evidence type="ECO:0000313" key="1">
    <source>
        <dbReference type="EMBL" id="KAJ9095827.1"/>
    </source>
</evidence>
<name>A0ACC2V965_9TREE</name>
<gene>
    <name evidence="1" type="ORF">QFC19_007442</name>
</gene>
<comment type="caution">
    <text evidence="1">The sequence shown here is derived from an EMBL/GenBank/DDBJ whole genome shotgun (WGS) entry which is preliminary data.</text>
</comment>
<organism evidence="1 2">
    <name type="scientific">Naganishia cerealis</name>
    <dbReference type="NCBI Taxonomy" id="610337"/>
    <lineage>
        <taxon>Eukaryota</taxon>
        <taxon>Fungi</taxon>
        <taxon>Dikarya</taxon>
        <taxon>Basidiomycota</taxon>
        <taxon>Agaricomycotina</taxon>
        <taxon>Tremellomycetes</taxon>
        <taxon>Filobasidiales</taxon>
        <taxon>Filobasidiaceae</taxon>
        <taxon>Naganishia</taxon>
    </lineage>
</organism>
<reference evidence="1" key="1">
    <citation type="submission" date="2023-04" db="EMBL/GenBank/DDBJ databases">
        <title>Draft Genome sequencing of Naganishia species isolated from polar environments using Oxford Nanopore Technology.</title>
        <authorList>
            <person name="Leo P."/>
            <person name="Venkateswaran K."/>
        </authorList>
    </citation>
    <scope>NUCLEOTIDE SEQUENCE</scope>
    <source>
        <strain evidence="1">MNA-CCFEE 5261</strain>
    </source>
</reference>